<protein>
    <submittedName>
        <fullName evidence="1">Uncharacterized protein</fullName>
    </submittedName>
</protein>
<accession>A0AA88YJT2</accession>
<comment type="caution">
    <text evidence="1">The sequence shown here is derived from an EMBL/GenBank/DDBJ whole genome shotgun (WGS) entry which is preliminary data.</text>
</comment>
<gene>
    <name evidence="1" type="ORF">FSP39_004211</name>
</gene>
<dbReference type="PANTHER" id="PTHR33244">
    <property type="entry name" value="INTEGRASE CATALYTIC DOMAIN-CONTAINING PROTEIN-RELATED"/>
    <property type="match status" value="1"/>
</dbReference>
<name>A0AA88YJT2_PINIB</name>
<evidence type="ECO:0000313" key="1">
    <source>
        <dbReference type="EMBL" id="KAK3106970.1"/>
    </source>
</evidence>
<sequence length="157" mass="18206">MTLLIYRSTPIIDGKSQAEILNNGRMADRCHGNRFSQSFERAIMERKLKQKQYYNRNTTEQSQLSTGQTVRLRDQNDKTWDTRSKVLNQVAPRSYLVQTEGGKIYRRHRKDILQCNEQFIPTYGDNHCNVMSGLIGISSQESSHDENTQPLMSDKYG</sequence>
<reference evidence="1" key="1">
    <citation type="submission" date="2019-08" db="EMBL/GenBank/DDBJ databases">
        <title>The improved chromosome-level genome for the pearl oyster Pinctada fucata martensii using PacBio sequencing and Hi-C.</title>
        <authorList>
            <person name="Zheng Z."/>
        </authorList>
    </citation>
    <scope>NUCLEOTIDE SEQUENCE</scope>
    <source>
        <strain evidence="1">ZZ-2019</strain>
        <tissue evidence="1">Adductor muscle</tissue>
    </source>
</reference>
<dbReference type="Proteomes" id="UP001186944">
    <property type="component" value="Unassembled WGS sequence"/>
</dbReference>
<keyword evidence="2" id="KW-1185">Reference proteome</keyword>
<dbReference type="AlphaFoldDB" id="A0AA88YJT2"/>
<evidence type="ECO:0000313" key="2">
    <source>
        <dbReference type="Proteomes" id="UP001186944"/>
    </source>
</evidence>
<proteinExistence type="predicted"/>
<organism evidence="1 2">
    <name type="scientific">Pinctada imbricata</name>
    <name type="common">Atlantic pearl-oyster</name>
    <name type="synonym">Pinctada martensii</name>
    <dbReference type="NCBI Taxonomy" id="66713"/>
    <lineage>
        <taxon>Eukaryota</taxon>
        <taxon>Metazoa</taxon>
        <taxon>Spiralia</taxon>
        <taxon>Lophotrochozoa</taxon>
        <taxon>Mollusca</taxon>
        <taxon>Bivalvia</taxon>
        <taxon>Autobranchia</taxon>
        <taxon>Pteriomorphia</taxon>
        <taxon>Pterioida</taxon>
        <taxon>Pterioidea</taxon>
        <taxon>Pteriidae</taxon>
        <taxon>Pinctada</taxon>
    </lineage>
</organism>
<dbReference type="PANTHER" id="PTHR33244:SF3">
    <property type="entry name" value="PEPTIDASE A2 DOMAIN-CONTAINING PROTEIN"/>
    <property type="match status" value="1"/>
</dbReference>
<dbReference type="EMBL" id="VSWD01000002">
    <property type="protein sequence ID" value="KAK3106970.1"/>
    <property type="molecule type" value="Genomic_DNA"/>
</dbReference>